<organism evidence="1 2">
    <name type="scientific">Echinops telfairi</name>
    <name type="common">Lesser hedgehog tenrec</name>
    <dbReference type="NCBI Taxonomy" id="9371"/>
    <lineage>
        <taxon>Eukaryota</taxon>
        <taxon>Metazoa</taxon>
        <taxon>Chordata</taxon>
        <taxon>Craniata</taxon>
        <taxon>Vertebrata</taxon>
        <taxon>Euteleostomi</taxon>
        <taxon>Mammalia</taxon>
        <taxon>Eutheria</taxon>
        <taxon>Afrotheria</taxon>
        <taxon>Tenrecidae</taxon>
        <taxon>Tenrecinae</taxon>
        <taxon>Echinops</taxon>
    </lineage>
</organism>
<name>A0AC55CZE7_ECHTE</name>
<dbReference type="Proteomes" id="UP000694863">
    <property type="component" value="Unplaced"/>
</dbReference>
<protein>
    <submittedName>
        <fullName evidence="2">Hyaluronidase PH-20-like</fullName>
    </submittedName>
</protein>
<sequence length="180" mass="19994">MYLHSRLNSTPLAALFVRNRVQEAHRLSRLHSINFPVPIYFYARPVFADEPTKYLSQYDLLNTLGECVALGVSGIVFWGNVNLTGSQQACTTLANYLTTTLNPYVINLTLAAKMCSQVLCQGLGICKRKDWNSSDYLHLNPDNFVIQAGNDGQFTVDGKPTIKDLKFGTSSTGYDSTVFV</sequence>
<proteinExistence type="predicted"/>
<dbReference type="RefSeq" id="XP_045144867.1">
    <property type="nucleotide sequence ID" value="XM_045288932.1"/>
</dbReference>
<reference evidence="2" key="1">
    <citation type="submission" date="2025-08" db="UniProtKB">
        <authorList>
            <consortium name="RefSeq"/>
        </authorList>
    </citation>
    <scope>IDENTIFICATION</scope>
</reference>
<accession>A0AC55CZE7</accession>
<evidence type="ECO:0000313" key="2">
    <source>
        <dbReference type="RefSeq" id="XP_045144867.1"/>
    </source>
</evidence>
<evidence type="ECO:0000313" key="1">
    <source>
        <dbReference type="Proteomes" id="UP000694863"/>
    </source>
</evidence>
<keyword evidence="1" id="KW-1185">Reference proteome</keyword>
<gene>
    <name evidence="2" type="primary">LOC115869228</name>
</gene>